<dbReference type="OrthoDB" id="6275838at2759"/>
<dbReference type="Proteomes" id="UP000053105">
    <property type="component" value="Unassembled WGS sequence"/>
</dbReference>
<proteinExistence type="predicted"/>
<keyword evidence="3" id="KW-1185">Reference proteome</keyword>
<evidence type="ECO:0000313" key="2">
    <source>
        <dbReference type="EMBL" id="KOX77304.1"/>
    </source>
</evidence>
<protein>
    <recommendedName>
        <fullName evidence="1">Laminin G domain-containing protein</fullName>
    </recommendedName>
</protein>
<dbReference type="Gene3D" id="2.60.120.200">
    <property type="match status" value="1"/>
</dbReference>
<reference evidence="2 3" key="1">
    <citation type="submission" date="2015-07" db="EMBL/GenBank/DDBJ databases">
        <title>The genome of Melipona quadrifasciata.</title>
        <authorList>
            <person name="Pan H."/>
            <person name="Kapheim K."/>
        </authorList>
    </citation>
    <scope>NUCLEOTIDE SEQUENCE [LARGE SCALE GENOMIC DNA]</scope>
    <source>
        <strain evidence="2">0111107301</strain>
        <tissue evidence="2">Whole body</tissue>
    </source>
</reference>
<dbReference type="AlphaFoldDB" id="A0A0N0BI68"/>
<evidence type="ECO:0000259" key="1">
    <source>
        <dbReference type="Pfam" id="PF02210"/>
    </source>
</evidence>
<dbReference type="STRING" id="166423.A0A0N0BI68"/>
<gene>
    <name evidence="2" type="ORF">WN51_10910</name>
</gene>
<dbReference type="InterPro" id="IPR013320">
    <property type="entry name" value="ConA-like_dom_sf"/>
</dbReference>
<evidence type="ECO:0000313" key="3">
    <source>
        <dbReference type="Proteomes" id="UP000053105"/>
    </source>
</evidence>
<dbReference type="SUPFAM" id="SSF49899">
    <property type="entry name" value="Concanavalin A-like lectins/glucanases"/>
    <property type="match status" value="1"/>
</dbReference>
<dbReference type="InterPro" id="IPR001791">
    <property type="entry name" value="Laminin_G"/>
</dbReference>
<feature type="domain" description="Laminin G" evidence="1">
    <location>
        <begin position="106"/>
        <end position="167"/>
    </location>
</feature>
<dbReference type="Pfam" id="PF02210">
    <property type="entry name" value="Laminin_G_2"/>
    <property type="match status" value="1"/>
</dbReference>
<accession>A0A0N0BI68</accession>
<dbReference type="EMBL" id="KQ435733">
    <property type="protein sequence ID" value="KOX77304.1"/>
    <property type="molecule type" value="Genomic_DNA"/>
</dbReference>
<name>A0A0N0BI68_9HYME</name>
<organism evidence="2 3">
    <name type="scientific">Melipona quadrifasciata</name>
    <dbReference type="NCBI Taxonomy" id="166423"/>
    <lineage>
        <taxon>Eukaryota</taxon>
        <taxon>Metazoa</taxon>
        <taxon>Ecdysozoa</taxon>
        <taxon>Arthropoda</taxon>
        <taxon>Hexapoda</taxon>
        <taxon>Insecta</taxon>
        <taxon>Pterygota</taxon>
        <taxon>Neoptera</taxon>
        <taxon>Endopterygota</taxon>
        <taxon>Hymenoptera</taxon>
        <taxon>Apocrita</taxon>
        <taxon>Aculeata</taxon>
        <taxon>Apoidea</taxon>
        <taxon>Anthophila</taxon>
        <taxon>Apidae</taxon>
        <taxon>Melipona</taxon>
    </lineage>
</organism>
<sequence>MKYLKIHPFNFLRRLFLERCNSRLLHIKILLLDSAIFVIEITVEILITIDLKIEVSLLQSSLETSHKIFFAVSLSRVLNRFQKVVCFNVWPVIRTTDVPDATTSSLNREADDYLTVSLRDGGVAVGMTLAKGRLDLHIKPVRVRFDDNQWHKIIVHRKVQEQSAVKDGKCKVMTSFKGVAFNVHSLHVRQCVNIMLRSKKLEDNAKIF</sequence>